<keyword evidence="6 9" id="KW-0378">Hydrolase</keyword>
<dbReference type="PANTHER" id="PTHR33695">
    <property type="entry name" value="LIPOPROTEIN SIGNAL PEPTIDASE"/>
    <property type="match status" value="1"/>
</dbReference>
<feature type="transmembrane region" description="Helical" evidence="9">
    <location>
        <begin position="89"/>
        <end position="106"/>
    </location>
</feature>
<dbReference type="GO" id="GO:0005886">
    <property type="term" value="C:plasma membrane"/>
    <property type="evidence" value="ECO:0007669"/>
    <property type="project" value="UniProtKB-SubCell"/>
</dbReference>
<dbReference type="NCBIfam" id="TIGR00077">
    <property type="entry name" value="lspA"/>
    <property type="match status" value="1"/>
</dbReference>
<protein>
    <recommendedName>
        <fullName evidence="9">Lipoprotein signal peptidase</fullName>
        <ecNumber evidence="9">3.4.23.36</ecNumber>
    </recommendedName>
    <alternativeName>
        <fullName evidence="9">Prolipoprotein signal peptidase</fullName>
    </alternativeName>
    <alternativeName>
        <fullName evidence="9">Signal peptidase II</fullName>
        <shortName evidence="9">SPase II</shortName>
    </alternativeName>
</protein>
<dbReference type="EC" id="3.4.23.36" evidence="9"/>
<accession>A0A4R2LKS5</accession>
<dbReference type="EMBL" id="SLXA01000001">
    <property type="protein sequence ID" value="TCO86267.1"/>
    <property type="molecule type" value="Genomic_DNA"/>
</dbReference>
<keyword evidence="2 9" id="KW-1003">Cell membrane</keyword>
<evidence type="ECO:0000313" key="13">
    <source>
        <dbReference type="Proteomes" id="UP000295711"/>
    </source>
</evidence>
<dbReference type="PRINTS" id="PR00781">
    <property type="entry name" value="LIPOSIGPTASE"/>
</dbReference>
<evidence type="ECO:0000256" key="6">
    <source>
        <dbReference type="ARBA" id="ARBA00022801"/>
    </source>
</evidence>
<feature type="transmembrane region" description="Helical" evidence="9">
    <location>
        <begin position="50"/>
        <end position="77"/>
    </location>
</feature>
<evidence type="ECO:0000256" key="3">
    <source>
        <dbReference type="ARBA" id="ARBA00022670"/>
    </source>
</evidence>
<reference evidence="12 13" key="1">
    <citation type="submission" date="2019-03" db="EMBL/GenBank/DDBJ databases">
        <title>Genomic Encyclopedia of Type Strains, Phase IV (KMG-IV): sequencing the most valuable type-strain genomes for metagenomic binning, comparative biology and taxonomic classification.</title>
        <authorList>
            <person name="Goeker M."/>
        </authorList>
    </citation>
    <scope>NUCLEOTIDE SEQUENCE [LARGE SCALE GENOMIC DNA]</scope>
    <source>
        <strain evidence="12 13">DSM 28559</strain>
    </source>
</reference>
<dbReference type="AlphaFoldDB" id="A0A4R2LKS5"/>
<comment type="pathway">
    <text evidence="9">Protein modification; lipoprotein biosynthesis (signal peptide cleavage).</text>
</comment>
<sequence>MKYLKALIGVILLIALDQWTKYMVLFHVKPLGSIPLIPGVLSFTYHENRGAVWGIMQGQIPVLIVTTVIILAVVLWIYSRIPDTKKYRWLHFIAVLVIAGAIGNFIDRLFRRYVVDFIYFELIDFPIFNVADMYVVIAAFLLIFVSIFVYKEDSDFDFLNPKKGGSHE</sequence>
<keyword evidence="5 9" id="KW-0064">Aspartyl protease</keyword>
<feature type="active site" evidence="9">
    <location>
        <position position="132"/>
    </location>
</feature>
<organism evidence="12 13">
    <name type="scientific">Frisingicoccus caecimuris</name>
    <dbReference type="NCBI Taxonomy" id="1796636"/>
    <lineage>
        <taxon>Bacteria</taxon>
        <taxon>Bacillati</taxon>
        <taxon>Bacillota</taxon>
        <taxon>Clostridia</taxon>
        <taxon>Lachnospirales</taxon>
        <taxon>Lachnospiraceae</taxon>
        <taxon>Frisingicoccus</taxon>
    </lineage>
</organism>
<feature type="transmembrane region" description="Helical" evidence="9">
    <location>
        <begin position="126"/>
        <end position="150"/>
    </location>
</feature>
<keyword evidence="3 9" id="KW-0645">Protease</keyword>
<comment type="caution">
    <text evidence="9">Lacks conserved residue(s) required for the propagation of feature annotation.</text>
</comment>
<keyword evidence="7 9" id="KW-1133">Transmembrane helix</keyword>
<dbReference type="PROSITE" id="PS00855">
    <property type="entry name" value="SPASE_II"/>
    <property type="match status" value="1"/>
</dbReference>
<gene>
    <name evidence="9" type="primary">lspA</name>
    <name evidence="12" type="ORF">EV212_10147</name>
</gene>
<dbReference type="InterPro" id="IPR001872">
    <property type="entry name" value="Peptidase_A8"/>
</dbReference>
<dbReference type="UniPathway" id="UPA00665"/>
<evidence type="ECO:0000256" key="4">
    <source>
        <dbReference type="ARBA" id="ARBA00022692"/>
    </source>
</evidence>
<dbReference type="GO" id="GO:0006508">
    <property type="term" value="P:proteolysis"/>
    <property type="evidence" value="ECO:0007669"/>
    <property type="project" value="UniProtKB-KW"/>
</dbReference>
<dbReference type="OrthoDB" id="9810259at2"/>
<feature type="active site" evidence="9">
    <location>
        <position position="116"/>
    </location>
</feature>
<comment type="catalytic activity">
    <reaction evidence="9 10">
        <text>Release of signal peptides from bacterial membrane prolipoproteins. Hydrolyzes -Xaa-Yaa-Zaa-|-(S,diacylglyceryl)Cys-, in which Xaa is hydrophobic (preferably Leu), and Yaa (Ala or Ser) and Zaa (Gly or Ala) have small, neutral side chains.</text>
        <dbReference type="EC" id="3.4.23.36"/>
    </reaction>
</comment>
<comment type="caution">
    <text evidence="12">The sequence shown here is derived from an EMBL/GenBank/DDBJ whole genome shotgun (WGS) entry which is preliminary data.</text>
</comment>
<dbReference type="RefSeq" id="WP_132087105.1">
    <property type="nucleotide sequence ID" value="NZ_JANKAQ010000005.1"/>
</dbReference>
<comment type="subcellular location">
    <subcellularLocation>
        <location evidence="9">Cell membrane</location>
        <topology evidence="9">Multi-pass membrane protein</topology>
    </subcellularLocation>
</comment>
<evidence type="ECO:0000313" key="12">
    <source>
        <dbReference type="EMBL" id="TCO86267.1"/>
    </source>
</evidence>
<dbReference type="PANTHER" id="PTHR33695:SF1">
    <property type="entry name" value="LIPOPROTEIN SIGNAL PEPTIDASE"/>
    <property type="match status" value="1"/>
</dbReference>
<dbReference type="Pfam" id="PF01252">
    <property type="entry name" value="Peptidase_A8"/>
    <property type="match status" value="1"/>
</dbReference>
<evidence type="ECO:0000256" key="2">
    <source>
        <dbReference type="ARBA" id="ARBA00022475"/>
    </source>
</evidence>
<evidence type="ECO:0000256" key="10">
    <source>
        <dbReference type="RuleBase" id="RU000594"/>
    </source>
</evidence>
<dbReference type="HAMAP" id="MF_00161">
    <property type="entry name" value="LspA"/>
    <property type="match status" value="1"/>
</dbReference>
<evidence type="ECO:0000256" key="11">
    <source>
        <dbReference type="RuleBase" id="RU004181"/>
    </source>
</evidence>
<evidence type="ECO:0000256" key="1">
    <source>
        <dbReference type="ARBA" id="ARBA00006139"/>
    </source>
</evidence>
<dbReference type="GO" id="GO:0004190">
    <property type="term" value="F:aspartic-type endopeptidase activity"/>
    <property type="evidence" value="ECO:0007669"/>
    <property type="project" value="UniProtKB-UniRule"/>
</dbReference>
<evidence type="ECO:0000256" key="7">
    <source>
        <dbReference type="ARBA" id="ARBA00022989"/>
    </source>
</evidence>
<evidence type="ECO:0000256" key="8">
    <source>
        <dbReference type="ARBA" id="ARBA00023136"/>
    </source>
</evidence>
<proteinExistence type="inferred from homology"/>
<keyword evidence="4 9" id="KW-0812">Transmembrane</keyword>
<comment type="similarity">
    <text evidence="1 9 11">Belongs to the peptidase A8 family.</text>
</comment>
<dbReference type="Proteomes" id="UP000295711">
    <property type="component" value="Unassembled WGS sequence"/>
</dbReference>
<evidence type="ECO:0000256" key="5">
    <source>
        <dbReference type="ARBA" id="ARBA00022750"/>
    </source>
</evidence>
<keyword evidence="8 9" id="KW-0472">Membrane</keyword>
<keyword evidence="13" id="KW-1185">Reference proteome</keyword>
<name>A0A4R2LKS5_9FIRM</name>
<evidence type="ECO:0000256" key="9">
    <source>
        <dbReference type="HAMAP-Rule" id="MF_00161"/>
    </source>
</evidence>
<comment type="function">
    <text evidence="9 10">This protein specifically catalyzes the removal of signal peptides from prolipoproteins.</text>
</comment>